<evidence type="ECO:0000256" key="3">
    <source>
        <dbReference type="ARBA" id="ARBA00022448"/>
    </source>
</evidence>
<comment type="similarity">
    <text evidence="2">Belongs to the major facilitator superfamily. Monocarboxylate porter (TC 2.A.1.13) family.</text>
</comment>
<dbReference type="Gene3D" id="1.10.520.10">
    <property type="match status" value="1"/>
</dbReference>
<feature type="transmembrane region" description="Helical" evidence="9">
    <location>
        <begin position="173"/>
        <end position="192"/>
    </location>
</feature>
<reference evidence="12" key="2">
    <citation type="submission" date="2020-08" db="EMBL/GenBank/DDBJ databases">
        <title>Draft Genome Sequence of Cumin Blight Pathogen Alternaria burnsii.</title>
        <authorList>
            <person name="Feng Z."/>
        </authorList>
    </citation>
    <scope>NUCLEOTIDE SEQUENCE</scope>
    <source>
        <strain evidence="12">CBS107.38</strain>
    </source>
</reference>
<name>A0A8H7EHM5_9PLEO</name>
<reference evidence="12" key="1">
    <citation type="submission" date="2020-01" db="EMBL/GenBank/DDBJ databases">
        <authorList>
            <person name="Feng Z.H.Z."/>
        </authorList>
    </citation>
    <scope>NUCLEOTIDE SEQUENCE</scope>
    <source>
        <strain evidence="12">CBS107.38</strain>
    </source>
</reference>
<evidence type="ECO:0000313" key="12">
    <source>
        <dbReference type="EMBL" id="KAF7680325.1"/>
    </source>
</evidence>
<comment type="subcellular location">
    <subcellularLocation>
        <location evidence="1">Membrane</location>
        <topology evidence="1">Multi-pass membrane protein</topology>
    </subcellularLocation>
</comment>
<feature type="transmembrane region" description="Helical" evidence="9">
    <location>
        <begin position="44"/>
        <end position="66"/>
    </location>
</feature>
<dbReference type="GO" id="GO:0020037">
    <property type="term" value="F:heme binding"/>
    <property type="evidence" value="ECO:0007669"/>
    <property type="project" value="UniProtKB-UniRule"/>
</dbReference>
<dbReference type="Proteomes" id="UP000596902">
    <property type="component" value="Unassembled WGS sequence"/>
</dbReference>
<dbReference type="CDD" id="cd17352">
    <property type="entry name" value="MFS_MCT_SLC16"/>
    <property type="match status" value="1"/>
</dbReference>
<keyword evidence="13" id="KW-1185">Reference proteome</keyword>
<dbReference type="SUPFAM" id="SSF48113">
    <property type="entry name" value="Heme-dependent peroxidases"/>
    <property type="match status" value="1"/>
</dbReference>
<dbReference type="GeneID" id="62200201"/>
<evidence type="ECO:0000256" key="4">
    <source>
        <dbReference type="ARBA" id="ARBA00022692"/>
    </source>
</evidence>
<dbReference type="InterPro" id="IPR002016">
    <property type="entry name" value="Haem_peroxidase"/>
</dbReference>
<dbReference type="SUPFAM" id="SSF103473">
    <property type="entry name" value="MFS general substrate transporter"/>
    <property type="match status" value="1"/>
</dbReference>
<keyword evidence="8" id="KW-0560">Oxidoreductase</keyword>
<dbReference type="InterPro" id="IPR020846">
    <property type="entry name" value="MFS_dom"/>
</dbReference>
<organism evidence="12 13">
    <name type="scientific">Alternaria burnsii</name>
    <dbReference type="NCBI Taxonomy" id="1187904"/>
    <lineage>
        <taxon>Eukaryota</taxon>
        <taxon>Fungi</taxon>
        <taxon>Dikarya</taxon>
        <taxon>Ascomycota</taxon>
        <taxon>Pezizomycotina</taxon>
        <taxon>Dothideomycetes</taxon>
        <taxon>Pleosporomycetidae</taxon>
        <taxon>Pleosporales</taxon>
        <taxon>Pleosporineae</taxon>
        <taxon>Pleosporaceae</taxon>
        <taxon>Alternaria</taxon>
        <taxon>Alternaria sect. Alternaria</taxon>
    </lineage>
</organism>
<dbReference type="PRINTS" id="PR00458">
    <property type="entry name" value="PEROXIDASE"/>
</dbReference>
<dbReference type="RefSeq" id="XP_038790315.1">
    <property type="nucleotide sequence ID" value="XM_038927023.1"/>
</dbReference>
<feature type="transmembrane region" description="Helical" evidence="9">
    <location>
        <begin position="204"/>
        <end position="224"/>
    </location>
</feature>
<dbReference type="Pfam" id="PF07690">
    <property type="entry name" value="MFS_1"/>
    <property type="match status" value="1"/>
</dbReference>
<dbReference type="AlphaFoldDB" id="A0A8H7EHM5"/>
<dbReference type="PROSITE" id="PS50873">
    <property type="entry name" value="PEROXIDASE_4"/>
    <property type="match status" value="1"/>
</dbReference>
<dbReference type="EC" id="1.11.1.-" evidence="8"/>
<dbReference type="Gene3D" id="1.10.420.10">
    <property type="entry name" value="Peroxidase, domain 2"/>
    <property type="match status" value="1"/>
</dbReference>
<dbReference type="GO" id="GO:0022857">
    <property type="term" value="F:transmembrane transporter activity"/>
    <property type="evidence" value="ECO:0007669"/>
    <property type="project" value="InterPro"/>
</dbReference>
<comment type="similarity">
    <text evidence="7">Belongs to the peroxidase family.</text>
</comment>
<dbReference type="GO" id="GO:0004601">
    <property type="term" value="F:peroxidase activity"/>
    <property type="evidence" value="ECO:0007669"/>
    <property type="project" value="UniProtKB-KW"/>
</dbReference>
<dbReference type="GO" id="GO:0046872">
    <property type="term" value="F:metal ion binding"/>
    <property type="evidence" value="ECO:0007669"/>
    <property type="project" value="UniProtKB-UniRule"/>
</dbReference>
<evidence type="ECO:0000256" key="7">
    <source>
        <dbReference type="RuleBase" id="RU004241"/>
    </source>
</evidence>
<protein>
    <recommendedName>
        <fullName evidence="8">Peroxidase</fullName>
        <ecNumber evidence="8">1.11.1.-</ecNumber>
    </recommendedName>
</protein>
<feature type="transmembrane region" description="Helical" evidence="9">
    <location>
        <begin position="86"/>
        <end position="108"/>
    </location>
</feature>
<keyword evidence="5 9" id="KW-1133">Transmembrane helix</keyword>
<evidence type="ECO:0000259" key="10">
    <source>
        <dbReference type="PROSITE" id="PS50850"/>
    </source>
</evidence>
<evidence type="ECO:0000256" key="8">
    <source>
        <dbReference type="RuleBase" id="RU363051"/>
    </source>
</evidence>
<evidence type="ECO:0000256" key="9">
    <source>
        <dbReference type="SAM" id="Phobius"/>
    </source>
</evidence>
<dbReference type="Gene3D" id="1.20.1250.20">
    <property type="entry name" value="MFS general substrate transporter like domains"/>
    <property type="match status" value="2"/>
</dbReference>
<dbReference type="EMBL" id="JAAABM010000002">
    <property type="protein sequence ID" value="KAF7680325.1"/>
    <property type="molecule type" value="Genomic_DNA"/>
</dbReference>
<keyword evidence="3" id="KW-0813">Transport</keyword>
<feature type="transmembrane region" description="Helical" evidence="9">
    <location>
        <begin position="368"/>
        <end position="386"/>
    </location>
</feature>
<dbReference type="PANTHER" id="PTHR11360:SF224">
    <property type="entry name" value="MAJOR FACILITATOR SUPERFAMILY (MFS) PROFILE DOMAIN-CONTAINING PROTEIN-RELATED"/>
    <property type="match status" value="1"/>
</dbReference>
<feature type="transmembrane region" description="Helical" evidence="9">
    <location>
        <begin position="312"/>
        <end position="330"/>
    </location>
</feature>
<comment type="caution">
    <text evidence="12">The sequence shown here is derived from an EMBL/GenBank/DDBJ whole genome shotgun (WGS) entry which is preliminary data.</text>
</comment>
<feature type="transmembrane region" description="Helical" evidence="9">
    <location>
        <begin position="115"/>
        <end position="134"/>
    </location>
</feature>
<evidence type="ECO:0000256" key="5">
    <source>
        <dbReference type="ARBA" id="ARBA00022989"/>
    </source>
</evidence>
<evidence type="ECO:0000256" key="6">
    <source>
        <dbReference type="ARBA" id="ARBA00023136"/>
    </source>
</evidence>
<evidence type="ECO:0000256" key="2">
    <source>
        <dbReference type="ARBA" id="ARBA00006727"/>
    </source>
</evidence>
<feature type="transmembrane region" description="Helical" evidence="9">
    <location>
        <begin position="336"/>
        <end position="356"/>
    </location>
</feature>
<keyword evidence="4 9" id="KW-0812">Transmembrane</keyword>
<dbReference type="GO" id="GO:0006979">
    <property type="term" value="P:response to oxidative stress"/>
    <property type="evidence" value="ECO:0007669"/>
    <property type="project" value="InterPro"/>
</dbReference>
<feature type="transmembrane region" description="Helical" evidence="9">
    <location>
        <begin position="406"/>
        <end position="424"/>
    </location>
</feature>
<keyword evidence="6 9" id="KW-0472">Membrane</keyword>
<dbReference type="PANTHER" id="PTHR11360">
    <property type="entry name" value="MONOCARBOXYLATE TRANSPORTER"/>
    <property type="match status" value="1"/>
</dbReference>
<dbReference type="InterPro" id="IPR011701">
    <property type="entry name" value="MFS"/>
</dbReference>
<dbReference type="GO" id="GO:0016020">
    <property type="term" value="C:membrane"/>
    <property type="evidence" value="ECO:0007669"/>
    <property type="project" value="UniProtKB-SubCell"/>
</dbReference>
<dbReference type="PROSITE" id="PS50850">
    <property type="entry name" value="MFS"/>
    <property type="match status" value="1"/>
</dbReference>
<proteinExistence type="inferred from homology"/>
<feature type="transmembrane region" description="Helical" evidence="9">
    <location>
        <begin position="140"/>
        <end position="166"/>
    </location>
</feature>
<dbReference type="InterPro" id="IPR050327">
    <property type="entry name" value="Proton-linked_MCT"/>
</dbReference>
<feature type="transmembrane region" description="Helical" evidence="9">
    <location>
        <begin position="245"/>
        <end position="269"/>
    </location>
</feature>
<dbReference type="InterPro" id="IPR036259">
    <property type="entry name" value="MFS_trans_sf"/>
</dbReference>
<feature type="domain" description="Plant heme peroxidase family profile" evidence="11">
    <location>
        <begin position="559"/>
        <end position="772"/>
    </location>
</feature>
<evidence type="ECO:0000259" key="11">
    <source>
        <dbReference type="PROSITE" id="PS50873"/>
    </source>
</evidence>
<evidence type="ECO:0000313" key="13">
    <source>
        <dbReference type="Proteomes" id="UP000596902"/>
    </source>
</evidence>
<gene>
    <name evidence="12" type="ORF">GT037_001976</name>
</gene>
<feature type="domain" description="Major facilitator superfamily (MFS) profile" evidence="10">
    <location>
        <begin position="44"/>
        <end position="429"/>
    </location>
</feature>
<dbReference type="InterPro" id="IPR010255">
    <property type="entry name" value="Haem_peroxidase_sf"/>
</dbReference>
<keyword evidence="8 12" id="KW-0575">Peroxidase</keyword>
<sequence length="957" mass="102059">MADEREPLLSYHEVQRERTEQLLAHEITASAQANEDYPIDHGKVAWMQVLGGFILFANSWGLPNTFGVFQTYYVDSLLPGQDAARIAWIGSIQLFFTTIGCLPGGVLLDRGYLKSVIAVGTALEVLGLILTSFFKSYWAIFFAQGVLMGIGSGLMAIVPVAVLAMFFEKKRMLATGLASTGASVAGIVFTISLRSLFLSMGFGWAVRIFALIILITNLVAFVVMRLQLQYGSKGSSFGFHHFKDVPYTVFVIAFTLFVASSFVPFFFIQEYAIKLGVSKDMAFNLLSIMNAANIFGRFVPNFIADRYGGVNTLLPLAIACIITLCMLPLAHEINGLIAISIVYGFLSGGVIIIPGPTITDLSPNKAEIGVRLGLAYLVAAFGGLFGNPATGAIKGEGNGAVDNFKGVWLCAAAVMGAGVAALVVTRWLKLATMVPLNILSLLYALPLTHAALYHPTPALSFIEHVLVDNWGAYASNFSSAITPCTRYVSQTGTMALTSGRTTSAQWMRVMFHDFVTANVSAGTGGIDASIGFETARVENKGSAFNDSFAFWRPFVHDGLSMADLIALATVMSNNLCGGAQMPYRAGRTDATEAGRTTGVPAPETDLEETLLFFERAGFDKVDAIGLTACGHTIGSVHHGGFPEVVDESFVTPENTNGGSNFDTTRGVFDPNVLGEYLNGTGNKGGPLVTSYNDTMKSDLRLYESDKNATVHALFAQGTGFLDTCVELMSRAINTVPAGVQLSEPVTAILIKPINVTYDFNEDGKLMLNGKIRILTPAGVPPPSSLNIRINQHETKIEPEAETGSSVFGRSNSIYGITSYFPFSLSGPTIHGATSFLVYGPGISESPFPITSQAFFVPSLTALEGSSINVTIAITDSKSCSDLAVRLAAPFVQHGTLAPKIHETSIAVGKATAVLDDYTLCHGLTVLQDVPTGLVGAEALIRGEVLDKLMVNGGVAGW</sequence>
<accession>A0A8H7EHM5</accession>
<evidence type="ECO:0000256" key="1">
    <source>
        <dbReference type="ARBA" id="ARBA00004141"/>
    </source>
</evidence>
<dbReference type="Pfam" id="PF00141">
    <property type="entry name" value="peroxidase"/>
    <property type="match status" value="1"/>
</dbReference>